<keyword evidence="5" id="KW-1185">Reference proteome</keyword>
<evidence type="ECO:0000313" key="4">
    <source>
        <dbReference type="EMBL" id="QHR65040.1"/>
    </source>
</evidence>
<accession>A0A6B9WMA0</accession>
<dbReference type="InterPro" id="IPR003458">
    <property type="entry name" value="Phage_T4_Gp38_tail_assem"/>
</dbReference>
<protein>
    <recommendedName>
        <fullName evidence="6">Tail fiber assembly protein</fullName>
    </recommendedName>
</protein>
<proteinExistence type="inferred from homology"/>
<evidence type="ECO:0000256" key="3">
    <source>
        <dbReference type="ARBA" id="ARBA00023138"/>
    </source>
</evidence>
<keyword evidence="2" id="KW-1245">Viral tail assembly</keyword>
<dbReference type="Pfam" id="PF02413">
    <property type="entry name" value="Caudo_TAP"/>
    <property type="match status" value="1"/>
</dbReference>
<dbReference type="GO" id="GO:0098004">
    <property type="term" value="P:virus tail fiber assembly"/>
    <property type="evidence" value="ECO:0007669"/>
    <property type="project" value="UniProtKB-KW"/>
</dbReference>
<evidence type="ECO:0000256" key="1">
    <source>
        <dbReference type="ARBA" id="ARBA00008579"/>
    </source>
</evidence>
<evidence type="ECO:0008006" key="6">
    <source>
        <dbReference type="Google" id="ProtNLM"/>
    </source>
</evidence>
<gene>
    <name evidence="4" type="ORF">ukendt_244</name>
</gene>
<dbReference type="EMBL" id="MN850565">
    <property type="protein sequence ID" value="QHR65040.1"/>
    <property type="molecule type" value="Genomic_DNA"/>
</dbReference>
<evidence type="ECO:0000313" key="5">
    <source>
        <dbReference type="Proteomes" id="UP000464338"/>
    </source>
</evidence>
<sequence>MNIVYDGFELYTPEPNEETLFLIGLGVGFLRDSSGRDWYDLSKELDAKYPDAYFVSLNTDNLVLGVGEDAVGLFPHNMRVVVTDNVPKGMAEYPRQWRYNGTTFEKHNTWTQEDVDTTLETELTWAGNQIGALTDLQELQGLSEEQEKWLKAVKLYRASLVLLDLKDLNNIQWPDRPTQ</sequence>
<evidence type="ECO:0000256" key="2">
    <source>
        <dbReference type="ARBA" id="ARBA00022465"/>
    </source>
</evidence>
<keyword evidence="3" id="KW-1246">Viral tail fiber assembly</keyword>
<dbReference type="Proteomes" id="UP000464338">
    <property type="component" value="Segment"/>
</dbReference>
<name>A0A6B9WMA0_9CAUD</name>
<comment type="similarity">
    <text evidence="1">Belongs to the tfa family.</text>
</comment>
<keyword evidence="2" id="KW-1188">Viral release from host cell</keyword>
<organism evidence="4 5">
    <name type="scientific">Escherichia phage ukendt</name>
    <dbReference type="NCBI Taxonomy" id="2696458"/>
    <lineage>
        <taxon>Viruses</taxon>
        <taxon>Duplodnaviria</taxon>
        <taxon>Heunggongvirae</taxon>
        <taxon>Uroviricota</taxon>
        <taxon>Caudoviricetes</taxon>
        <taxon>Stephanstirmvirinae</taxon>
        <taxon>Phapecoctavirus</taxon>
        <taxon>Phapecoctavirus ukendt</taxon>
    </lineage>
</organism>
<reference evidence="5" key="1">
    <citation type="submission" date="2019-12" db="EMBL/GenBank/DDBJ databases">
        <authorList>
            <person name="Olsen N.S."/>
            <person name="Junco L.M.F."/>
            <person name="Kot W."/>
            <person name="Hansen L.H."/>
        </authorList>
    </citation>
    <scope>NUCLEOTIDE SEQUENCE [LARGE SCALE GENOMIC DNA]</scope>
</reference>